<evidence type="ECO:0000313" key="2">
    <source>
        <dbReference type="EMBL" id="BAX25046.1"/>
    </source>
</evidence>
<accession>A0A1V1H6N2</accession>
<gene>
    <name evidence="2" type="primary">OA_BBa0050L12.19</name>
</gene>
<dbReference type="EMBL" id="AP011470">
    <property type="protein sequence ID" value="BAX25046.1"/>
    <property type="molecule type" value="Genomic_DNA"/>
</dbReference>
<evidence type="ECO:0000256" key="1">
    <source>
        <dbReference type="SAM" id="Coils"/>
    </source>
</evidence>
<sequence length="213" mass="24500">MENALATMEGHARESPNEFAQQLGHLLQQLGFFEEPVYRGEQIVQGSQKSWKVKVFLHFQGDEDVIAFETRHPRSTPEAAIQDVFREALLQLCKISVPLGVANNFGLHPYREEDDNRYHLRPTGQPEGNRCTLLSELACTTENAYELALEELDELRDRFADLEARYQRLSLERTTLLLLQASELACRMERQKLARLRRKPPLEFDPLSPPPSL</sequence>
<keyword evidence="1" id="KW-0175">Coiled coil</keyword>
<protein>
    <submittedName>
        <fullName evidence="2">Uncharacterized protein</fullName>
    </submittedName>
</protein>
<proteinExistence type="predicted"/>
<feature type="coiled-coil region" evidence="1">
    <location>
        <begin position="145"/>
        <end position="199"/>
    </location>
</feature>
<dbReference type="AlphaFoldDB" id="A0A1V1H6N2"/>
<name>A0A1V1H6N2_9ORYZ</name>
<reference evidence="2" key="1">
    <citation type="submission" date="2009-05" db="EMBL/GenBank/DDBJ databases">
        <title>Oryza sativa Japonica Group genomic DNA, chromosome 6, BAC clone:KMK0024M20, cultivar:Khau Mac Kho.</title>
        <authorList>
            <person name="Matsumoto T."/>
            <person name="Wu J."/>
            <person name="Kanamori H."/>
        </authorList>
    </citation>
    <scope>NUCLEOTIDE SEQUENCE</scope>
    <source>
        <strain evidence="2">IRGC 105143</strain>
    </source>
</reference>
<organism evidence="2">
    <name type="scientific">Oryza alta</name>
    <dbReference type="NCBI Taxonomy" id="52545"/>
    <lineage>
        <taxon>Eukaryota</taxon>
        <taxon>Viridiplantae</taxon>
        <taxon>Streptophyta</taxon>
        <taxon>Embryophyta</taxon>
        <taxon>Tracheophyta</taxon>
        <taxon>Spermatophyta</taxon>
        <taxon>Magnoliopsida</taxon>
        <taxon>Liliopsida</taxon>
        <taxon>Poales</taxon>
        <taxon>Poaceae</taxon>
        <taxon>BOP clade</taxon>
        <taxon>Oryzoideae</taxon>
        <taxon>Oryzeae</taxon>
        <taxon>Oryzinae</taxon>
        <taxon>Oryza</taxon>
    </lineage>
</organism>